<protein>
    <recommendedName>
        <fullName evidence="4">DUF3168 domain-containing protein</fullName>
    </recommendedName>
</protein>
<gene>
    <name evidence="2" type="ORF">GCM10011584_09380</name>
</gene>
<organism evidence="2 3">
    <name type="scientific">Nocardioides phosphati</name>
    <dbReference type="NCBI Taxonomy" id="1867775"/>
    <lineage>
        <taxon>Bacteria</taxon>
        <taxon>Bacillati</taxon>
        <taxon>Actinomycetota</taxon>
        <taxon>Actinomycetes</taxon>
        <taxon>Propionibacteriales</taxon>
        <taxon>Nocardioidaceae</taxon>
        <taxon>Nocardioides</taxon>
    </lineage>
</organism>
<evidence type="ECO:0000313" key="3">
    <source>
        <dbReference type="Proteomes" id="UP000655410"/>
    </source>
</evidence>
<evidence type="ECO:0000256" key="1">
    <source>
        <dbReference type="SAM" id="SignalP"/>
    </source>
</evidence>
<keyword evidence="1" id="KW-0732">Signal</keyword>
<dbReference type="RefSeq" id="WP_188782776.1">
    <property type="nucleotide sequence ID" value="NZ_BMNI01000001.1"/>
</dbReference>
<sequence length="154" mass="16351">MVKATVGATLMRTLVPAFAAVVPADVDVRLGYGVTDSPADYVLVGADDPFSDQPAPMVDGDSDFLYTGAVNRTESGGINCVAFVSTGDTDTDIALTRLEAVLDALATALRADPDLTSIPELMWCHLSVTRIDSDQNRNGTWALGVFRVLFKAQL</sequence>
<evidence type="ECO:0008006" key="4">
    <source>
        <dbReference type="Google" id="ProtNLM"/>
    </source>
</evidence>
<proteinExistence type="predicted"/>
<dbReference type="EMBL" id="BMNI01000001">
    <property type="protein sequence ID" value="GGO86622.1"/>
    <property type="molecule type" value="Genomic_DNA"/>
</dbReference>
<accession>A0ABQ2NC59</accession>
<dbReference type="Proteomes" id="UP000655410">
    <property type="component" value="Unassembled WGS sequence"/>
</dbReference>
<name>A0ABQ2NC59_9ACTN</name>
<feature type="chain" id="PRO_5045278457" description="DUF3168 domain-containing protein" evidence="1">
    <location>
        <begin position="20"/>
        <end position="154"/>
    </location>
</feature>
<keyword evidence="3" id="KW-1185">Reference proteome</keyword>
<evidence type="ECO:0000313" key="2">
    <source>
        <dbReference type="EMBL" id="GGO86622.1"/>
    </source>
</evidence>
<reference evidence="3" key="1">
    <citation type="journal article" date="2019" name="Int. J. Syst. Evol. Microbiol.">
        <title>The Global Catalogue of Microorganisms (GCM) 10K type strain sequencing project: providing services to taxonomists for standard genome sequencing and annotation.</title>
        <authorList>
            <consortium name="The Broad Institute Genomics Platform"/>
            <consortium name="The Broad Institute Genome Sequencing Center for Infectious Disease"/>
            <person name="Wu L."/>
            <person name="Ma J."/>
        </authorList>
    </citation>
    <scope>NUCLEOTIDE SEQUENCE [LARGE SCALE GENOMIC DNA]</scope>
    <source>
        <strain evidence="3">CGMCC 4.7371</strain>
    </source>
</reference>
<comment type="caution">
    <text evidence="2">The sequence shown here is derived from an EMBL/GenBank/DDBJ whole genome shotgun (WGS) entry which is preliminary data.</text>
</comment>
<feature type="signal peptide" evidence="1">
    <location>
        <begin position="1"/>
        <end position="19"/>
    </location>
</feature>